<keyword evidence="5" id="KW-0378">Hydrolase</keyword>
<organism evidence="9 10">
    <name type="scientific">Roseospirillum parvum</name>
    <dbReference type="NCBI Taxonomy" id="83401"/>
    <lineage>
        <taxon>Bacteria</taxon>
        <taxon>Pseudomonadati</taxon>
        <taxon>Pseudomonadota</taxon>
        <taxon>Alphaproteobacteria</taxon>
        <taxon>Rhodospirillales</taxon>
        <taxon>Rhodospirillaceae</taxon>
        <taxon>Roseospirillum</taxon>
    </lineage>
</organism>
<sequence length="340" mass="34990">MAALSLAVRRRVAQGGKEGGADIGLGAAGGRLLETVPWRPALGGVDSIVEARLGPPVPGGGGVFLDLPGGLQAMLKREAEAPPLPSQGSRMLVQVRASAHGDKQCRVARSIIIRGRAATLSIAADGTATVDGPPAEADLLRRRWQAAEPGRAPVVLVHPAEQLIAAHAEEPLEVLVDDGPLATRLRTWAEAIGAAAEVRHLPTGDPLVEAGLAEPWAELAAPLVALPGGGRLAIEPTAALVAIDVDSAADARGPAAVNRAAAAEIPRQLRLRHLAGRVVIDFIGAGQGRAGGLGGALKTLEKGLADDPARPHLAGRTRLGLVELTRPRRHPPLHPRGETP</sequence>
<dbReference type="GO" id="GO:0046872">
    <property type="term" value="F:metal ion binding"/>
    <property type="evidence" value="ECO:0007669"/>
    <property type="project" value="UniProtKB-KW"/>
</dbReference>
<proteinExistence type="predicted"/>
<dbReference type="GO" id="GO:0016787">
    <property type="term" value="F:hydrolase activity"/>
    <property type="evidence" value="ECO:0007669"/>
    <property type="project" value="UniProtKB-KW"/>
</dbReference>
<accession>A0A1G7VYP4</accession>
<dbReference type="GO" id="GO:0005737">
    <property type="term" value="C:cytoplasm"/>
    <property type="evidence" value="ECO:0007669"/>
    <property type="project" value="TreeGrafter"/>
</dbReference>
<keyword evidence="3" id="KW-0479">Metal-binding</keyword>
<evidence type="ECO:0000256" key="4">
    <source>
        <dbReference type="ARBA" id="ARBA00022759"/>
    </source>
</evidence>
<evidence type="ECO:0000256" key="5">
    <source>
        <dbReference type="ARBA" id="ARBA00022801"/>
    </source>
</evidence>
<dbReference type="InterPro" id="IPR019307">
    <property type="entry name" value="RNA-bd_AU-1/RNase_E/G"/>
</dbReference>
<dbReference type="PANTHER" id="PTHR30001">
    <property type="entry name" value="RIBONUCLEASE"/>
    <property type="match status" value="1"/>
</dbReference>
<dbReference type="AlphaFoldDB" id="A0A1G7VYP4"/>
<evidence type="ECO:0000256" key="6">
    <source>
        <dbReference type="ARBA" id="ARBA00022842"/>
    </source>
</evidence>
<evidence type="ECO:0000313" key="9">
    <source>
        <dbReference type="EMBL" id="SDG64559.1"/>
    </source>
</evidence>
<comment type="cofactor">
    <cofactor evidence="1">
        <name>Mg(2+)</name>
        <dbReference type="ChEBI" id="CHEBI:18420"/>
    </cofactor>
</comment>
<name>A0A1G7VYP4_9PROT</name>
<feature type="domain" description="RNA-binding protein AU-1/Ribonuclease E/G" evidence="8">
    <location>
        <begin position="168"/>
        <end position="328"/>
    </location>
</feature>
<dbReference type="GO" id="GO:0004540">
    <property type="term" value="F:RNA nuclease activity"/>
    <property type="evidence" value="ECO:0007669"/>
    <property type="project" value="InterPro"/>
</dbReference>
<protein>
    <submittedName>
        <fullName evidence="9">Ribonuclease, Rne/Rng family</fullName>
    </submittedName>
</protein>
<dbReference type="GO" id="GO:0004519">
    <property type="term" value="F:endonuclease activity"/>
    <property type="evidence" value="ECO:0007669"/>
    <property type="project" value="UniProtKB-KW"/>
</dbReference>
<dbReference type="EMBL" id="FNCV01000002">
    <property type="protein sequence ID" value="SDG64559.1"/>
    <property type="molecule type" value="Genomic_DNA"/>
</dbReference>
<gene>
    <name evidence="9" type="ORF">SAMN05421742_1027</name>
</gene>
<evidence type="ECO:0000256" key="7">
    <source>
        <dbReference type="ARBA" id="ARBA00022884"/>
    </source>
</evidence>
<dbReference type="InterPro" id="IPR004659">
    <property type="entry name" value="RNase_E/G"/>
</dbReference>
<keyword evidence="7" id="KW-0694">RNA-binding</keyword>
<evidence type="ECO:0000256" key="3">
    <source>
        <dbReference type="ARBA" id="ARBA00022723"/>
    </source>
</evidence>
<keyword evidence="10" id="KW-1185">Reference proteome</keyword>
<dbReference type="GO" id="GO:0003723">
    <property type="term" value="F:RNA binding"/>
    <property type="evidence" value="ECO:0007669"/>
    <property type="project" value="UniProtKB-KW"/>
</dbReference>
<dbReference type="GO" id="GO:0006364">
    <property type="term" value="P:rRNA processing"/>
    <property type="evidence" value="ECO:0007669"/>
    <property type="project" value="TreeGrafter"/>
</dbReference>
<evidence type="ECO:0000313" key="10">
    <source>
        <dbReference type="Proteomes" id="UP000217076"/>
    </source>
</evidence>
<evidence type="ECO:0000259" key="8">
    <source>
        <dbReference type="Pfam" id="PF10150"/>
    </source>
</evidence>
<keyword evidence="2" id="KW-0540">Nuclease</keyword>
<keyword evidence="4" id="KW-0255">Endonuclease</keyword>
<dbReference type="Pfam" id="PF10150">
    <property type="entry name" value="RNase_E_G"/>
    <property type="match status" value="1"/>
</dbReference>
<dbReference type="PANTHER" id="PTHR30001:SF1">
    <property type="entry name" value="RIBONUCLEASE E_G-LIKE PROTEIN, CHLOROPLASTIC"/>
    <property type="match status" value="1"/>
</dbReference>
<dbReference type="RefSeq" id="WP_176787574.1">
    <property type="nucleotide sequence ID" value="NZ_FNCV01000002.1"/>
</dbReference>
<evidence type="ECO:0000256" key="1">
    <source>
        <dbReference type="ARBA" id="ARBA00001946"/>
    </source>
</evidence>
<dbReference type="Proteomes" id="UP000217076">
    <property type="component" value="Unassembled WGS sequence"/>
</dbReference>
<keyword evidence="6" id="KW-0460">Magnesium</keyword>
<dbReference type="STRING" id="83401.SAMN05421742_1027"/>
<reference evidence="10" key="1">
    <citation type="submission" date="2016-10" db="EMBL/GenBank/DDBJ databases">
        <authorList>
            <person name="Varghese N."/>
            <person name="Submissions S."/>
        </authorList>
    </citation>
    <scope>NUCLEOTIDE SEQUENCE [LARGE SCALE GENOMIC DNA]</scope>
    <source>
        <strain evidence="10">930I</strain>
    </source>
</reference>
<evidence type="ECO:0000256" key="2">
    <source>
        <dbReference type="ARBA" id="ARBA00022722"/>
    </source>
</evidence>